<dbReference type="RefSeq" id="WP_206087717.1">
    <property type="nucleotide sequence ID" value="NZ_CP065053.1"/>
</dbReference>
<dbReference type="InterPro" id="IPR013783">
    <property type="entry name" value="Ig-like_fold"/>
</dbReference>
<dbReference type="Proteomes" id="UP000662888">
    <property type="component" value="Chromosome"/>
</dbReference>
<proteinExistence type="predicted"/>
<name>A0AA48WAR8_9BURK</name>
<reference evidence="1 2" key="1">
    <citation type="submission" date="2020-11" db="EMBL/GenBank/DDBJ databases">
        <authorList>
            <person name="Sun Q."/>
        </authorList>
    </citation>
    <scope>NUCLEOTIDE SEQUENCE [LARGE SCALE GENOMIC DNA]</scope>
    <source>
        <strain evidence="1 2">P8398</strain>
    </source>
</reference>
<dbReference type="Gene3D" id="2.60.40.10">
    <property type="entry name" value="Immunoglobulins"/>
    <property type="match status" value="1"/>
</dbReference>
<evidence type="ECO:0000313" key="1">
    <source>
        <dbReference type="EMBL" id="QPI48074.1"/>
    </source>
</evidence>
<dbReference type="InterPro" id="IPR008962">
    <property type="entry name" value="PapD-like_sf"/>
</dbReference>
<keyword evidence="2" id="KW-1185">Reference proteome</keyword>
<protein>
    <submittedName>
        <fullName evidence="1">Fimbria/pilus periplasmic chaperone</fullName>
    </submittedName>
</protein>
<organism evidence="1 2">
    <name type="scientific">Massilia antarctica</name>
    <dbReference type="NCBI Taxonomy" id="2765360"/>
    <lineage>
        <taxon>Bacteria</taxon>
        <taxon>Pseudomonadati</taxon>
        <taxon>Pseudomonadota</taxon>
        <taxon>Betaproteobacteria</taxon>
        <taxon>Burkholderiales</taxon>
        <taxon>Oxalobacteraceae</taxon>
        <taxon>Telluria group</taxon>
        <taxon>Massilia</taxon>
    </lineage>
</organism>
<dbReference type="SUPFAM" id="SSF49354">
    <property type="entry name" value="PapD-like"/>
    <property type="match status" value="1"/>
</dbReference>
<sequence>MHSTFSLARAARLLLLLAAILAAALPLQALAGLMLNPTRVVFTKNQRAAQVELINSDSTPATYRISLVNRRMTESGEFTSVDTAGPDDRFADAMLSFSPRQVTLLPGSAQVVRVMLRKPATLTPGEYRSHLHFEKLADTSGASSVEQQSAGTQQIGVVLNTLIGASIPVIVRHQTEGAKVTLGALDLQRGAKGALLSFQIGRSGDSSVYGDVSAAFAPQGGTEHLLAKAAGVAIYTPNPMRKASLNLTMPPGLPLAHGTLHLRFHERAEAGGAVLAEAALALP</sequence>
<evidence type="ECO:0000313" key="2">
    <source>
        <dbReference type="Proteomes" id="UP000662888"/>
    </source>
</evidence>
<gene>
    <name evidence="1" type="ORF">IV454_21285</name>
</gene>
<accession>A0AA48WAR8</accession>
<dbReference type="EMBL" id="CP065053">
    <property type="protein sequence ID" value="QPI48074.1"/>
    <property type="molecule type" value="Genomic_DNA"/>
</dbReference>